<dbReference type="AlphaFoldDB" id="A0A380E018"/>
<protein>
    <submittedName>
        <fullName evidence="1">Aspartate carbamoyltransferase</fullName>
        <ecNumber evidence="1">2.1.3.2</ecNumber>
    </submittedName>
</protein>
<name>A0A380E018_STAAU</name>
<dbReference type="GO" id="GO:0004070">
    <property type="term" value="F:aspartate carbamoyltransferase activity"/>
    <property type="evidence" value="ECO:0007669"/>
    <property type="project" value="UniProtKB-EC"/>
</dbReference>
<gene>
    <name evidence="1" type="primary">pyrB_2</name>
    <name evidence="1" type="ORF">NCTC5664_02345</name>
</gene>
<dbReference type="EC" id="2.1.3.2" evidence="1"/>
<dbReference type="EMBL" id="UHAQ01000003">
    <property type="protein sequence ID" value="SUK82508.1"/>
    <property type="molecule type" value="Genomic_DNA"/>
</dbReference>
<evidence type="ECO:0000313" key="2">
    <source>
        <dbReference type="Proteomes" id="UP000254502"/>
    </source>
</evidence>
<keyword evidence="1" id="KW-0808">Transferase</keyword>
<evidence type="ECO:0000313" key="1">
    <source>
        <dbReference type="EMBL" id="SUK82508.1"/>
    </source>
</evidence>
<proteinExistence type="predicted"/>
<sequence>MNHLLSMEHLSTDQIYKLIQKASQFKSGERQLPNLKGNMSQIYS</sequence>
<dbReference type="Proteomes" id="UP000254502">
    <property type="component" value="Unassembled WGS sequence"/>
</dbReference>
<organism evidence="1 2">
    <name type="scientific">Staphylococcus aureus</name>
    <dbReference type="NCBI Taxonomy" id="1280"/>
    <lineage>
        <taxon>Bacteria</taxon>
        <taxon>Bacillati</taxon>
        <taxon>Bacillota</taxon>
        <taxon>Bacilli</taxon>
        <taxon>Bacillales</taxon>
        <taxon>Staphylococcaceae</taxon>
        <taxon>Staphylococcus</taxon>
    </lineage>
</organism>
<accession>A0A380E018</accession>
<reference evidence="1 2" key="1">
    <citation type="submission" date="2018-06" db="EMBL/GenBank/DDBJ databases">
        <authorList>
            <consortium name="Pathogen Informatics"/>
            <person name="Doyle S."/>
        </authorList>
    </citation>
    <scope>NUCLEOTIDE SEQUENCE [LARGE SCALE GENOMIC DNA]</scope>
    <source>
        <strain evidence="1 2">NCTC5664</strain>
    </source>
</reference>